<evidence type="ECO:0000313" key="2">
    <source>
        <dbReference type="Proteomes" id="UP000267249"/>
    </source>
</evidence>
<dbReference type="Proteomes" id="UP000267249">
    <property type="component" value="Chromosome"/>
</dbReference>
<accession>A0AAN1QMR5</accession>
<protein>
    <submittedName>
        <fullName evidence="1">Uncharacterized protein</fullName>
    </submittedName>
</protein>
<sequence length="135" mass="14829">MKIEVLLLAMGAALYIVLERDLPTGYAAMDGKALARHADRLAELAQQAGVPDLMTFCSFDADDDLFEEFDIEPEPTVWHPASAGLTTIRALLTAIAAAGLEPEQAQWVQEDLQVAQIILEQAEQLGIQWYLAVDF</sequence>
<reference evidence="1 2" key="1">
    <citation type="journal article" date="2018" name="Sci. Rep.">
        <title>Genome Features and Biochemical Characteristics of a Robust, Fast Growing and Naturally Transformable Cyanobacterium Synechococcus elongatus PCC 11801 Isolated from India.</title>
        <authorList>
            <person name="Jaiswal D."/>
            <person name="Sengupta A."/>
            <person name="Sohoni S."/>
            <person name="Sengupta S."/>
            <person name="Phadnavis A.G."/>
            <person name="Pakrasi H.B."/>
            <person name="Wangikar P.P."/>
        </authorList>
    </citation>
    <scope>NUCLEOTIDE SEQUENCE [LARGE SCALE GENOMIC DNA]</scope>
    <source>
        <strain evidence="1 2">PCC 11801</strain>
    </source>
</reference>
<organism evidence="1 2">
    <name type="scientific">Synechococcus elongatus PCC 11801</name>
    <dbReference type="NCBI Taxonomy" id="2219813"/>
    <lineage>
        <taxon>Bacteria</taxon>
        <taxon>Bacillati</taxon>
        <taxon>Cyanobacteriota</taxon>
        <taxon>Cyanophyceae</taxon>
        <taxon>Synechococcales</taxon>
        <taxon>Synechococcaceae</taxon>
        <taxon>Synechococcus</taxon>
    </lineage>
</organism>
<dbReference type="AlphaFoldDB" id="A0AAN1QMR5"/>
<proteinExistence type="predicted"/>
<dbReference type="EMBL" id="CP030139">
    <property type="protein sequence ID" value="AZB72242.2"/>
    <property type="molecule type" value="Genomic_DNA"/>
</dbReference>
<dbReference type="RefSeq" id="WP_261790026.1">
    <property type="nucleotide sequence ID" value="NZ_CP030139.2"/>
</dbReference>
<name>A0AAN1QMR5_SYNEL</name>
<gene>
    <name evidence="1" type="ORF">DOP62_05440</name>
</gene>
<evidence type="ECO:0000313" key="1">
    <source>
        <dbReference type="EMBL" id="AZB72242.2"/>
    </source>
</evidence>